<feature type="domain" description="Cytochrome c" evidence="6">
    <location>
        <begin position="33"/>
        <end position="144"/>
    </location>
</feature>
<dbReference type="Gene3D" id="1.10.760.10">
    <property type="entry name" value="Cytochrome c-like domain"/>
    <property type="match status" value="1"/>
</dbReference>
<gene>
    <name evidence="7" type="ORF">OJF2_73560</name>
</gene>
<dbReference type="EMBL" id="CP042997">
    <property type="protein sequence ID" value="QEH38750.1"/>
    <property type="molecule type" value="Genomic_DNA"/>
</dbReference>
<protein>
    <submittedName>
        <fullName evidence="7">Planctomycete cytochrome C</fullName>
    </submittedName>
</protein>
<reference evidence="7 8" key="1">
    <citation type="submission" date="2019-08" db="EMBL/GenBank/DDBJ databases">
        <title>Deep-cultivation of Planctomycetes and their phenomic and genomic characterization uncovers novel biology.</title>
        <authorList>
            <person name="Wiegand S."/>
            <person name="Jogler M."/>
            <person name="Boedeker C."/>
            <person name="Pinto D."/>
            <person name="Vollmers J."/>
            <person name="Rivas-Marin E."/>
            <person name="Kohn T."/>
            <person name="Peeters S.H."/>
            <person name="Heuer A."/>
            <person name="Rast P."/>
            <person name="Oberbeckmann S."/>
            <person name="Bunk B."/>
            <person name="Jeske O."/>
            <person name="Meyerdierks A."/>
            <person name="Storesund J.E."/>
            <person name="Kallscheuer N."/>
            <person name="Luecker S."/>
            <person name="Lage O.M."/>
            <person name="Pohl T."/>
            <person name="Merkel B.J."/>
            <person name="Hornburger P."/>
            <person name="Mueller R.-W."/>
            <person name="Bruemmer F."/>
            <person name="Labrenz M."/>
            <person name="Spormann A.M."/>
            <person name="Op den Camp H."/>
            <person name="Overmann J."/>
            <person name="Amann R."/>
            <person name="Jetten M.S.M."/>
            <person name="Mascher T."/>
            <person name="Medema M.H."/>
            <person name="Devos D.P."/>
            <person name="Kaster A.-K."/>
            <person name="Ovreas L."/>
            <person name="Rohde M."/>
            <person name="Galperin M.Y."/>
            <person name="Jogler C."/>
        </authorList>
    </citation>
    <scope>NUCLEOTIDE SEQUENCE [LARGE SCALE GENOMIC DNA]</scope>
    <source>
        <strain evidence="7 8">OJF2</strain>
    </source>
</reference>
<name>A0A5B9WFS5_9BACT</name>
<dbReference type="PANTHER" id="PTHR35889">
    <property type="entry name" value="CYCLOINULO-OLIGOSACCHARIDE FRUCTANOTRANSFERASE-RELATED"/>
    <property type="match status" value="1"/>
</dbReference>
<dbReference type="KEGG" id="agv:OJF2_73560"/>
<dbReference type="Proteomes" id="UP000324233">
    <property type="component" value="Chromosome"/>
</dbReference>
<dbReference type="PROSITE" id="PS51007">
    <property type="entry name" value="CYTC"/>
    <property type="match status" value="1"/>
</dbReference>
<dbReference type="Pfam" id="PF07583">
    <property type="entry name" value="PSCyt2"/>
    <property type="match status" value="1"/>
</dbReference>
<keyword evidence="5" id="KW-0732">Signal</keyword>
<accession>A0A5B9WFS5</accession>
<evidence type="ECO:0000256" key="1">
    <source>
        <dbReference type="ARBA" id="ARBA00022617"/>
    </source>
</evidence>
<dbReference type="InterPro" id="IPR022655">
    <property type="entry name" value="DUF1553"/>
</dbReference>
<evidence type="ECO:0000256" key="5">
    <source>
        <dbReference type="SAM" id="SignalP"/>
    </source>
</evidence>
<dbReference type="GO" id="GO:0046872">
    <property type="term" value="F:metal ion binding"/>
    <property type="evidence" value="ECO:0007669"/>
    <property type="project" value="UniProtKB-KW"/>
</dbReference>
<keyword evidence="1 4" id="KW-0349">Heme</keyword>
<dbReference type="InterPro" id="IPR036909">
    <property type="entry name" value="Cyt_c-like_dom_sf"/>
</dbReference>
<evidence type="ECO:0000256" key="2">
    <source>
        <dbReference type="ARBA" id="ARBA00022723"/>
    </source>
</evidence>
<dbReference type="GO" id="GO:0009055">
    <property type="term" value="F:electron transfer activity"/>
    <property type="evidence" value="ECO:0007669"/>
    <property type="project" value="InterPro"/>
</dbReference>
<dbReference type="AlphaFoldDB" id="A0A5B9WFS5"/>
<dbReference type="InterPro" id="IPR009056">
    <property type="entry name" value="Cyt_c-like_dom"/>
</dbReference>
<dbReference type="RefSeq" id="WP_148598159.1">
    <property type="nucleotide sequence ID" value="NZ_CP042997.1"/>
</dbReference>
<feature type="signal peptide" evidence="5">
    <location>
        <begin position="1"/>
        <end position="25"/>
    </location>
</feature>
<evidence type="ECO:0000256" key="3">
    <source>
        <dbReference type="ARBA" id="ARBA00023004"/>
    </source>
</evidence>
<sequence length="1058" mass="116947" precursor="true">MTFRPGLLMAAATLASLPFAWDARADEPAGAKADAAKGAKPAPATKPVNFAREVRLILSDHCFACHGPDDKARKAGLRVDSKEGILAKLKSGEAAVVPGKPDDSELVARIESDDPEMVMPPKKFGKALSPAQVQTLRRWVAEGANWSTHWAFEAPRKAELPAVKDGAWARNPIDRFILARLEAERLHPSPEADPATLVRRVYLDLTGLPPTPKEVDAFLADTSDAGYERLVDRLLDSPRYGEHMARYWLDAARYGDTHGLHLDNYREIWPYRDWVIDAFNANKRFDTFLVEQLAGDLLPNPTLDQLVATGFNRCHVSTSEGGSIEEEVYVRNVVDQVDTNGTVLLGLTTGCARCHDHKYDPIRMKDYYQLFAFFNNIDGPALDGNIAAWAPVAKVPSAEQTRAIAAADAKITSAREAIAAEASKLAATYDRKRDADAEEFVRRADFTWVDDALPAGASPQGEPGWEFRGRPTYPVQSGKASFRLVAQGLKQRFFDNAGPKLKVGEGDTFFAYVFLDPTSPPKEVMLQWNLGGQWTHRAYWGENVIPFGKDNSPERLRMGDLPTTGKWVRLDVPAKSLGLKPGTIIQGWAFTQQDGTVYWDNAGIETWTPQEGQTYDTLASWIRARKADGGAGLPEAIKAIVAIDPDRRTEAQKAELVAMFVASRDPRAKAVLDPLYAQVDEAQKAKAAVEASIPTTLISRERAGEPKPAFLLNRGEYDQRRDKVGRSTPAFLPPLPAGAPVNRLGFAKWLVEPNHPLTARVAVNRFWLQVFGTGIVKTAEDFGSQGDPPSHPELLDWLAVQFREDGWDVKRFMKRMLMSATYRQSGRVTPESLAKDPENRLYARGPRFRLDAETVRDQAFALGDLLVERVGGPSVKPPQPAGLWEAVAYTDSNTAKFKADTGAEKVHRRSLYTFWKRTSPPPQMTTLDAPSRESCTVRRERTNTPLQALLIMNEPQFVEAARGLAERTLREAGPTTDDRLAWMFRLATARRPGARELADLYAALQDFTSHYAGDPAAAKALVEAGETKPDPKRDPAELAAWTMIGNVILNLDEVMTKG</sequence>
<dbReference type="Pfam" id="PF07587">
    <property type="entry name" value="PSD1"/>
    <property type="match status" value="1"/>
</dbReference>
<evidence type="ECO:0000313" key="7">
    <source>
        <dbReference type="EMBL" id="QEH38750.1"/>
    </source>
</evidence>
<organism evidence="7 8">
    <name type="scientific">Aquisphaera giovannonii</name>
    <dbReference type="NCBI Taxonomy" id="406548"/>
    <lineage>
        <taxon>Bacteria</taxon>
        <taxon>Pseudomonadati</taxon>
        <taxon>Planctomycetota</taxon>
        <taxon>Planctomycetia</taxon>
        <taxon>Isosphaerales</taxon>
        <taxon>Isosphaeraceae</taxon>
        <taxon>Aquisphaera</taxon>
    </lineage>
</organism>
<dbReference type="Pfam" id="PF07635">
    <property type="entry name" value="PSCyt1"/>
    <property type="match status" value="1"/>
</dbReference>
<proteinExistence type="predicted"/>
<dbReference type="InterPro" id="IPR011444">
    <property type="entry name" value="DUF1549"/>
</dbReference>
<feature type="chain" id="PRO_5022782379" evidence="5">
    <location>
        <begin position="26"/>
        <end position="1058"/>
    </location>
</feature>
<evidence type="ECO:0000259" key="6">
    <source>
        <dbReference type="PROSITE" id="PS51007"/>
    </source>
</evidence>
<evidence type="ECO:0000313" key="8">
    <source>
        <dbReference type="Proteomes" id="UP000324233"/>
    </source>
</evidence>
<dbReference type="SUPFAM" id="SSF46626">
    <property type="entry name" value="Cytochrome c"/>
    <property type="match status" value="1"/>
</dbReference>
<keyword evidence="8" id="KW-1185">Reference proteome</keyword>
<keyword evidence="3 4" id="KW-0408">Iron</keyword>
<evidence type="ECO:0000256" key="4">
    <source>
        <dbReference type="PROSITE-ProRule" id="PRU00433"/>
    </source>
</evidence>
<dbReference type="GO" id="GO:0020037">
    <property type="term" value="F:heme binding"/>
    <property type="evidence" value="ECO:0007669"/>
    <property type="project" value="InterPro"/>
</dbReference>
<keyword evidence="2 4" id="KW-0479">Metal-binding</keyword>
<dbReference type="PANTHER" id="PTHR35889:SF3">
    <property type="entry name" value="F-BOX DOMAIN-CONTAINING PROTEIN"/>
    <property type="match status" value="1"/>
</dbReference>
<dbReference type="InterPro" id="IPR011429">
    <property type="entry name" value="Cyt_c_Planctomycete-type"/>
</dbReference>
<dbReference type="OrthoDB" id="127107at2"/>